<gene>
    <name evidence="2" type="ORF">D0868_13768</name>
</gene>
<feature type="compositionally biased region" description="Basic and acidic residues" evidence="1">
    <location>
        <begin position="170"/>
        <end position="182"/>
    </location>
</feature>
<feature type="compositionally biased region" description="Polar residues" evidence="1">
    <location>
        <begin position="115"/>
        <end position="130"/>
    </location>
</feature>
<evidence type="ECO:0000256" key="1">
    <source>
        <dbReference type="SAM" id="MobiDB-lite"/>
    </source>
</evidence>
<proteinExistence type="predicted"/>
<feature type="region of interest" description="Disordered" evidence="1">
    <location>
        <begin position="22"/>
        <end position="130"/>
    </location>
</feature>
<feature type="non-terminal residue" evidence="2">
    <location>
        <position position="334"/>
    </location>
</feature>
<reference evidence="2 3" key="1">
    <citation type="journal article" date="2018" name="BMC Genomics">
        <title>Genomic evidence for intraspecific hybridization in a clonal and extremely halotolerant yeast.</title>
        <authorList>
            <person name="Gostincar C."/>
            <person name="Stajich J.E."/>
            <person name="Zupancic J."/>
            <person name="Zalar P."/>
            <person name="Gunde-Cimerman N."/>
        </authorList>
    </citation>
    <scope>NUCLEOTIDE SEQUENCE [LARGE SCALE GENOMIC DNA]</scope>
    <source>
        <strain evidence="2 3">EXF-6654</strain>
    </source>
</reference>
<name>A0A3M6XMI7_HORWE</name>
<feature type="compositionally biased region" description="Low complexity" evidence="1">
    <location>
        <begin position="79"/>
        <end position="94"/>
    </location>
</feature>
<comment type="caution">
    <text evidence="2">The sequence shown here is derived from an EMBL/GenBank/DDBJ whole genome shotgun (WGS) entry which is preliminary data.</text>
</comment>
<sequence length="334" mass="38130">MSSSVQSRKDEILAKKAKLAELKRQRELRQKEFTNNRQSLGDAPSTTSTTDISRSSRPTQSREDIDSLISSILPEHRPSSSPSGRSRTSSAASPLKRASGVDQTGHIDAEPLDTPKTQQDQPASADDNQTFSFAGLKTVYDIPVESKPEIITYSKGVQTEQQWEEDEEQRETNEDDQGREGVTRSPSRRRRRKLSERGMELEEEEEIRRRLRHEIEEELKALQLDEQRAESEKERFPARALQPDELNAVTSSNDFLDFIERSSKVIERALDEEYDVLADYTLASRAGEDEDEDEYVGRKGRRIKEVASFDLDDTMGKRRMISGMDFSPKFPELL</sequence>
<accession>A0A3M6XMI7</accession>
<feature type="compositionally biased region" description="Low complexity" evidence="1">
    <location>
        <begin position="44"/>
        <end position="59"/>
    </location>
</feature>
<feature type="region of interest" description="Disordered" evidence="1">
    <location>
        <begin position="144"/>
        <end position="206"/>
    </location>
</feature>
<dbReference type="EMBL" id="QWIK01001889">
    <property type="protein sequence ID" value="RMX91818.1"/>
    <property type="molecule type" value="Genomic_DNA"/>
</dbReference>
<dbReference type="AlphaFoldDB" id="A0A3M6XMI7"/>
<feature type="compositionally biased region" description="Basic and acidic residues" evidence="1">
    <location>
        <begin position="22"/>
        <end position="34"/>
    </location>
</feature>
<protein>
    <submittedName>
        <fullName evidence="2">Uncharacterized protein</fullName>
    </submittedName>
</protein>
<organism evidence="2 3">
    <name type="scientific">Hortaea werneckii</name>
    <name type="common">Black yeast</name>
    <name type="synonym">Cladosporium werneckii</name>
    <dbReference type="NCBI Taxonomy" id="91943"/>
    <lineage>
        <taxon>Eukaryota</taxon>
        <taxon>Fungi</taxon>
        <taxon>Dikarya</taxon>
        <taxon>Ascomycota</taxon>
        <taxon>Pezizomycotina</taxon>
        <taxon>Dothideomycetes</taxon>
        <taxon>Dothideomycetidae</taxon>
        <taxon>Mycosphaerellales</taxon>
        <taxon>Teratosphaeriaceae</taxon>
        <taxon>Hortaea</taxon>
    </lineage>
</organism>
<evidence type="ECO:0000313" key="3">
    <source>
        <dbReference type="Proteomes" id="UP000282582"/>
    </source>
</evidence>
<evidence type="ECO:0000313" key="2">
    <source>
        <dbReference type="EMBL" id="RMX91818.1"/>
    </source>
</evidence>
<dbReference type="Proteomes" id="UP000282582">
    <property type="component" value="Unassembled WGS sequence"/>
</dbReference>